<dbReference type="EMBL" id="PZQS01000004">
    <property type="protein sequence ID" value="PVD31212.1"/>
    <property type="molecule type" value="Genomic_DNA"/>
</dbReference>
<keyword evidence="4 6" id="KW-1015">Disulfide bond</keyword>
<dbReference type="CDD" id="cd00112">
    <property type="entry name" value="LDLa"/>
    <property type="match status" value="1"/>
</dbReference>
<feature type="disulfide bond" evidence="6">
    <location>
        <begin position="463"/>
        <end position="478"/>
    </location>
</feature>
<dbReference type="Pfam" id="PF00629">
    <property type="entry name" value="MAM"/>
    <property type="match status" value="2"/>
</dbReference>
<comment type="caution">
    <text evidence="5">Lacks conserved residue(s) required for the propagation of feature annotation.</text>
</comment>
<evidence type="ECO:0000313" key="13">
    <source>
        <dbReference type="Proteomes" id="UP000245119"/>
    </source>
</evidence>
<feature type="domain" description="Peptidase S1" evidence="11">
    <location>
        <begin position="579"/>
        <end position="820"/>
    </location>
</feature>
<feature type="domain" description="CUB" evidence="9">
    <location>
        <begin position="25"/>
        <end position="140"/>
    </location>
</feature>
<organism evidence="12 13">
    <name type="scientific">Pomacea canaliculata</name>
    <name type="common">Golden apple snail</name>
    <dbReference type="NCBI Taxonomy" id="400727"/>
    <lineage>
        <taxon>Eukaryota</taxon>
        <taxon>Metazoa</taxon>
        <taxon>Spiralia</taxon>
        <taxon>Lophotrochozoa</taxon>
        <taxon>Mollusca</taxon>
        <taxon>Gastropoda</taxon>
        <taxon>Caenogastropoda</taxon>
        <taxon>Architaenioglossa</taxon>
        <taxon>Ampullarioidea</taxon>
        <taxon>Ampullariidae</taxon>
        <taxon>Pomacea</taxon>
    </lineage>
</organism>
<dbReference type="PROSITE" id="PS50060">
    <property type="entry name" value="MAM_2"/>
    <property type="match status" value="2"/>
</dbReference>
<dbReference type="InterPro" id="IPR043504">
    <property type="entry name" value="Peptidase_S1_PA_chymotrypsin"/>
</dbReference>
<evidence type="ECO:0000256" key="7">
    <source>
        <dbReference type="RuleBase" id="RU363034"/>
    </source>
</evidence>
<dbReference type="PROSITE" id="PS01180">
    <property type="entry name" value="CUB"/>
    <property type="match status" value="1"/>
</dbReference>
<dbReference type="PANTHER" id="PTHR24252:SF7">
    <property type="entry name" value="HYALIN"/>
    <property type="match status" value="1"/>
</dbReference>
<dbReference type="InterPro" id="IPR023415">
    <property type="entry name" value="LDLR_class-A_CS"/>
</dbReference>
<dbReference type="SUPFAM" id="SSF50494">
    <property type="entry name" value="Trypsin-like serine proteases"/>
    <property type="match status" value="1"/>
</dbReference>
<dbReference type="PROSITE" id="PS00135">
    <property type="entry name" value="TRYPSIN_SER"/>
    <property type="match status" value="1"/>
</dbReference>
<dbReference type="STRING" id="400727.A0A2T7PCR6"/>
<dbReference type="Gene3D" id="2.40.10.10">
    <property type="entry name" value="Trypsin-like serine proteases"/>
    <property type="match status" value="2"/>
</dbReference>
<dbReference type="Pfam" id="PF00057">
    <property type="entry name" value="Ldl_recept_a"/>
    <property type="match status" value="1"/>
</dbReference>
<evidence type="ECO:0000259" key="10">
    <source>
        <dbReference type="PROSITE" id="PS50060"/>
    </source>
</evidence>
<feature type="domain" description="MAM" evidence="10">
    <location>
        <begin position="989"/>
        <end position="1168"/>
    </location>
</feature>
<name>A0A2T7PCR6_POMCA</name>
<feature type="signal peptide" evidence="8">
    <location>
        <begin position="1"/>
        <end position="22"/>
    </location>
</feature>
<dbReference type="CDD" id="cd00041">
    <property type="entry name" value="CUB"/>
    <property type="match status" value="1"/>
</dbReference>
<dbReference type="PROSITE" id="PS00134">
    <property type="entry name" value="TRYPSIN_HIS"/>
    <property type="match status" value="1"/>
</dbReference>
<dbReference type="SMART" id="SM00192">
    <property type="entry name" value="LDLa"/>
    <property type="match status" value="1"/>
</dbReference>
<dbReference type="Gene3D" id="4.10.400.10">
    <property type="entry name" value="Low-density Lipoprotein Receptor"/>
    <property type="match status" value="1"/>
</dbReference>
<evidence type="ECO:0000259" key="11">
    <source>
        <dbReference type="PROSITE" id="PS50240"/>
    </source>
</evidence>
<dbReference type="CDD" id="cd06263">
    <property type="entry name" value="MAM"/>
    <property type="match status" value="1"/>
</dbReference>
<dbReference type="SUPFAM" id="SSF49899">
    <property type="entry name" value="Concanavalin A-like lectins/glucanases"/>
    <property type="match status" value="2"/>
</dbReference>
<evidence type="ECO:0000259" key="9">
    <source>
        <dbReference type="PROSITE" id="PS01180"/>
    </source>
</evidence>
<dbReference type="Proteomes" id="UP000245119">
    <property type="component" value="Linkage Group LG4"/>
</dbReference>
<evidence type="ECO:0000256" key="3">
    <source>
        <dbReference type="ARBA" id="ARBA00022825"/>
    </source>
</evidence>
<dbReference type="PROSITE" id="PS01209">
    <property type="entry name" value="LDLRA_1"/>
    <property type="match status" value="1"/>
</dbReference>
<dbReference type="SUPFAM" id="SSF49854">
    <property type="entry name" value="Spermadhesin, CUB domain"/>
    <property type="match status" value="1"/>
</dbReference>
<keyword evidence="13" id="KW-1185">Reference proteome</keyword>
<reference evidence="12 13" key="1">
    <citation type="submission" date="2018-04" db="EMBL/GenBank/DDBJ databases">
        <title>The genome of golden apple snail Pomacea canaliculata provides insight into stress tolerance and invasive adaptation.</title>
        <authorList>
            <person name="Liu C."/>
            <person name="Liu B."/>
            <person name="Ren Y."/>
            <person name="Zhang Y."/>
            <person name="Wang H."/>
            <person name="Li S."/>
            <person name="Jiang F."/>
            <person name="Yin L."/>
            <person name="Zhang G."/>
            <person name="Qian W."/>
            <person name="Fan W."/>
        </authorList>
    </citation>
    <scope>NUCLEOTIDE SEQUENCE [LARGE SCALE GENOMIC DNA]</scope>
    <source>
        <strain evidence="12">SZHN2017</strain>
        <tissue evidence="12">Muscle</tissue>
    </source>
</reference>
<feature type="chain" id="PRO_5015407426" evidence="8">
    <location>
        <begin position="23"/>
        <end position="1172"/>
    </location>
</feature>
<feature type="disulfide bond" evidence="6">
    <location>
        <begin position="451"/>
        <end position="469"/>
    </location>
</feature>
<dbReference type="PROSITE" id="PS50068">
    <property type="entry name" value="LDLRA_2"/>
    <property type="match status" value="1"/>
</dbReference>
<dbReference type="Gene3D" id="2.60.120.290">
    <property type="entry name" value="Spermadhesin, CUB domain"/>
    <property type="match status" value="1"/>
</dbReference>
<evidence type="ECO:0000256" key="4">
    <source>
        <dbReference type="ARBA" id="ARBA00023157"/>
    </source>
</evidence>
<evidence type="ECO:0000256" key="1">
    <source>
        <dbReference type="ARBA" id="ARBA00022670"/>
    </source>
</evidence>
<dbReference type="InterPro" id="IPR001254">
    <property type="entry name" value="Trypsin_dom"/>
</dbReference>
<dbReference type="Pfam" id="PF00089">
    <property type="entry name" value="Trypsin"/>
    <property type="match status" value="1"/>
</dbReference>
<dbReference type="OrthoDB" id="414661at2759"/>
<accession>A0A2T7PCR6</accession>
<keyword evidence="8" id="KW-0732">Signal</keyword>
<dbReference type="InterPro" id="IPR018114">
    <property type="entry name" value="TRYPSIN_HIS"/>
</dbReference>
<dbReference type="PANTHER" id="PTHR24252">
    <property type="entry name" value="ACROSIN-RELATED"/>
    <property type="match status" value="1"/>
</dbReference>
<evidence type="ECO:0000313" key="12">
    <source>
        <dbReference type="EMBL" id="PVD31212.1"/>
    </source>
</evidence>
<dbReference type="PRINTS" id="PR00722">
    <property type="entry name" value="CHYMOTRYPSIN"/>
</dbReference>
<dbReference type="FunFam" id="2.40.10.10:FF:000003">
    <property type="entry name" value="Transmembrane serine protease 3"/>
    <property type="match status" value="1"/>
</dbReference>
<dbReference type="InterPro" id="IPR035914">
    <property type="entry name" value="Sperma_CUB_dom_sf"/>
</dbReference>
<dbReference type="InterPro" id="IPR002172">
    <property type="entry name" value="LDrepeatLR_classA_rpt"/>
</dbReference>
<dbReference type="InterPro" id="IPR036055">
    <property type="entry name" value="LDL_receptor-like_sf"/>
</dbReference>
<dbReference type="InterPro" id="IPR000998">
    <property type="entry name" value="MAM_dom"/>
</dbReference>
<evidence type="ECO:0000256" key="8">
    <source>
        <dbReference type="SAM" id="SignalP"/>
    </source>
</evidence>
<dbReference type="GO" id="GO:0006508">
    <property type="term" value="P:proteolysis"/>
    <property type="evidence" value="ECO:0007669"/>
    <property type="project" value="UniProtKB-KW"/>
</dbReference>
<dbReference type="PROSITE" id="PS50240">
    <property type="entry name" value="TRYPSIN_DOM"/>
    <property type="match status" value="1"/>
</dbReference>
<evidence type="ECO:0000256" key="2">
    <source>
        <dbReference type="ARBA" id="ARBA00022801"/>
    </source>
</evidence>
<evidence type="ECO:0000256" key="5">
    <source>
        <dbReference type="PROSITE-ProRule" id="PRU00059"/>
    </source>
</evidence>
<dbReference type="InterPro" id="IPR013320">
    <property type="entry name" value="ConA-like_dom_sf"/>
</dbReference>
<dbReference type="SMART" id="SM00020">
    <property type="entry name" value="Tryp_SPc"/>
    <property type="match status" value="1"/>
</dbReference>
<dbReference type="Gene3D" id="2.60.120.200">
    <property type="match status" value="2"/>
</dbReference>
<dbReference type="GO" id="GO:0016020">
    <property type="term" value="C:membrane"/>
    <property type="evidence" value="ECO:0007669"/>
    <property type="project" value="InterPro"/>
</dbReference>
<dbReference type="AlphaFoldDB" id="A0A2T7PCR6"/>
<sequence length="1172" mass="125515">MAFHVFSCCTSFFLLLQLPAVCVTCGGSHVVRQKQPLSLTSPNYGLGPYPHRSNCVWQVTADGNQPLTLTFWTIDIEGHPACFFDYLVVYTSGCGASFPMRLCGHFLPKSLTSLSGQICIRFFSDDAVNLSGFNLTIEVHGSSTRPSIAPPADVKATLSAASATTDHSDVTWLSRPSPFIQATSVQPTTGQVTLTGLTVTNTDTNPAVPITIADSHPAMPSTIDTPLPVIVSTTNTHPVVSVPTIDTHLPVTVTTTGTHPVSATDTHPAVSVPAGDTHLPVTVTTTGTHPVVSVPTVDTHLPVTVTTTSTHPVSATDTHPAVSVPTIDTHLPVTVTTTSTHPVSATDTHPAVSVPTIDTHLPVTVTTTDTHPAVSVPTIDTHLPVTVTTTSTHPVSATDTHPAVSVPTIDTHLPVTVTTTDTHPAVSVPTIDTHLPVTVTTGTCDEEHLQCHDDSCVPWNEVCDGTAQCTHGEDEATCMQVSASGVLQVQREGRWFEVCAPDVTDDTALERFAVSACTAAHLGDLLWFNKTTVHMDSLIALTLNDIELYALGQGFAQLRFSCPNSQALALACAEKACGHSGGHLAQLHTMGRAESVEGEWPWMVAITAGGSFLCGGSLVADQWVMTAGHCVYNLINTPEQLTVVSGRVKLGESNSPETGVSEVVLHPAYNFIYNADIALLRLHQPLNFTSVQHSICLPRRQRTWSSTIPCYVTGWGISDVNKSKLSPVLQHAKVVVWEQTKCQTVYSSRLTSSMICAGYENGQIDACKGDSGGPLVCRDSQDTWVQVGIVSWGEGCGVPGKPGVYTRVDSFQDWIQETTAKPVVSVTCQFETPAVCGYTSRTNVMSSFLWSRSSAGAAEFDRPVQDHSFGNQSGHYMFAHVKSDNLFQTSTLLTPEIQVHSVACLTFYIAFHSTDASLTVMAVGGSDNHTQQLVYLRKGFPDWSLVEVEVFGWVQQVAFVVTAGTQTSGGVGIDDVSIQNNLCTDSQKLACDFNDGSLCSYSQGTKNQFYWTMQEIKLIIATNGSSTATDTSVQTGNTSDMPNLAKASFIAIYIEASSGDTFVGGAATLVSPLMTSAVPRCLHFKYRIVPAYSISLSICRLSFSNEYEFVDCSTWTRSSSPNSDWTQGQAVIPPSSYPYAVVFQAKQSFRQGTVSIDDIAKVDGECRTYNSS</sequence>
<feature type="domain" description="MAM" evidence="10">
    <location>
        <begin position="826"/>
        <end position="985"/>
    </location>
</feature>
<dbReference type="InterPro" id="IPR001314">
    <property type="entry name" value="Peptidase_S1A"/>
</dbReference>
<evidence type="ECO:0000256" key="6">
    <source>
        <dbReference type="PROSITE-ProRule" id="PRU00124"/>
    </source>
</evidence>
<dbReference type="SMART" id="SM00042">
    <property type="entry name" value="CUB"/>
    <property type="match status" value="1"/>
</dbReference>
<feature type="disulfide bond" evidence="6">
    <location>
        <begin position="444"/>
        <end position="456"/>
    </location>
</feature>
<dbReference type="InterPro" id="IPR009003">
    <property type="entry name" value="Peptidase_S1_PA"/>
</dbReference>
<keyword evidence="2 7" id="KW-0378">Hydrolase</keyword>
<keyword evidence="3 7" id="KW-0720">Serine protease</keyword>
<comment type="caution">
    <text evidence="12">The sequence shown here is derived from an EMBL/GenBank/DDBJ whole genome shotgun (WGS) entry which is preliminary data.</text>
</comment>
<dbReference type="SUPFAM" id="SSF57424">
    <property type="entry name" value="LDL receptor-like module"/>
    <property type="match status" value="1"/>
</dbReference>
<dbReference type="InterPro" id="IPR000859">
    <property type="entry name" value="CUB_dom"/>
</dbReference>
<dbReference type="GO" id="GO:0004252">
    <property type="term" value="F:serine-type endopeptidase activity"/>
    <property type="evidence" value="ECO:0007669"/>
    <property type="project" value="InterPro"/>
</dbReference>
<gene>
    <name evidence="12" type="ORF">C0Q70_06624</name>
</gene>
<dbReference type="Pfam" id="PF00431">
    <property type="entry name" value="CUB"/>
    <property type="match status" value="1"/>
</dbReference>
<proteinExistence type="predicted"/>
<dbReference type="InterPro" id="IPR033116">
    <property type="entry name" value="TRYPSIN_SER"/>
</dbReference>
<dbReference type="SMART" id="SM00137">
    <property type="entry name" value="MAM"/>
    <property type="match status" value="2"/>
</dbReference>
<keyword evidence="1 7" id="KW-0645">Protease</keyword>
<dbReference type="CDD" id="cd00190">
    <property type="entry name" value="Tryp_SPc"/>
    <property type="match status" value="1"/>
</dbReference>
<protein>
    <submittedName>
        <fullName evidence="12">Uncharacterized protein</fullName>
    </submittedName>
</protein>